<keyword evidence="4" id="KW-0479">Metal-binding</keyword>
<evidence type="ECO:0000313" key="12">
    <source>
        <dbReference type="Proteomes" id="UP001557484"/>
    </source>
</evidence>
<sequence length="313" mass="35649">MHIKEAIAADLSIPDSLIEEAISVARAHVKIFHIKKRSGGTREIFHPSKKLKTIQYWLIYSVFSHMSVHEASMAYRDGISILHNARKHRSSRFFLKMDLKDFFPSISYNDFIPILRRWHDQTKPEWVLDKDAENLIKTVCFYKNDCLAIGYPSSPIISNIVMSDFDFKVSALIADEKYGKVIYTRYADDLVLSTDKKGACSHLKVELGELIKSTMSPKITVNDDKTKLGSSTGGSASVTGLKVCANGHITIYKKQKDHIRLLLSLYSKGALNPEEEKSLVGHLSYCHYVAPEFYTKVSKKYFKEIYDLRAKDL</sequence>
<proteinExistence type="inferred from homology"/>
<evidence type="ECO:0000256" key="3">
    <source>
        <dbReference type="ARBA" id="ARBA00022695"/>
    </source>
</evidence>
<dbReference type="EMBL" id="JBFRYB010000001">
    <property type="protein sequence ID" value="MEX1665059.1"/>
    <property type="molecule type" value="Genomic_DNA"/>
</dbReference>
<dbReference type="RefSeq" id="WP_368375170.1">
    <property type="nucleotide sequence ID" value="NZ_JBFRYB010000001.1"/>
</dbReference>
<dbReference type="Pfam" id="PF00078">
    <property type="entry name" value="RVT_1"/>
    <property type="match status" value="1"/>
</dbReference>
<dbReference type="CDD" id="cd03487">
    <property type="entry name" value="RT_Bac_retron_II"/>
    <property type="match status" value="1"/>
</dbReference>
<dbReference type="PANTHER" id="PTHR34047">
    <property type="entry name" value="NUCLEAR INTRON MATURASE 1, MITOCHONDRIAL-RELATED"/>
    <property type="match status" value="1"/>
</dbReference>
<dbReference type="InterPro" id="IPR000477">
    <property type="entry name" value="RT_dom"/>
</dbReference>
<dbReference type="Proteomes" id="UP001557484">
    <property type="component" value="Unassembled WGS sequence"/>
</dbReference>
<evidence type="ECO:0000256" key="9">
    <source>
        <dbReference type="ARBA" id="ARBA00048173"/>
    </source>
</evidence>
<gene>
    <name evidence="11" type="ORF">AB4875_06140</name>
</gene>
<evidence type="ECO:0000256" key="7">
    <source>
        <dbReference type="ARBA" id="ARBA00023118"/>
    </source>
</evidence>
<feature type="domain" description="Reverse transcriptase" evidence="10">
    <location>
        <begin position="15"/>
        <end position="243"/>
    </location>
</feature>
<dbReference type="PANTHER" id="PTHR34047:SF7">
    <property type="entry name" value="RNA-DIRECTED DNA POLYMERASE"/>
    <property type="match status" value="1"/>
</dbReference>
<evidence type="ECO:0000256" key="1">
    <source>
        <dbReference type="ARBA" id="ARBA00012493"/>
    </source>
</evidence>
<protein>
    <recommendedName>
        <fullName evidence="1">RNA-directed DNA polymerase</fullName>
        <ecNumber evidence="1">2.7.7.49</ecNumber>
    </recommendedName>
</protein>
<evidence type="ECO:0000256" key="8">
    <source>
        <dbReference type="ARBA" id="ARBA00034120"/>
    </source>
</evidence>
<keyword evidence="2" id="KW-0808">Transferase</keyword>
<evidence type="ECO:0000313" key="11">
    <source>
        <dbReference type="EMBL" id="MEX1665059.1"/>
    </source>
</evidence>
<accession>A0ABV3TTX1</accession>
<comment type="catalytic activity">
    <reaction evidence="9">
        <text>DNA(n) + a 2'-deoxyribonucleoside 5'-triphosphate = DNA(n+1) + diphosphate</text>
        <dbReference type="Rhea" id="RHEA:22508"/>
        <dbReference type="Rhea" id="RHEA-COMP:17339"/>
        <dbReference type="Rhea" id="RHEA-COMP:17340"/>
        <dbReference type="ChEBI" id="CHEBI:33019"/>
        <dbReference type="ChEBI" id="CHEBI:61560"/>
        <dbReference type="ChEBI" id="CHEBI:173112"/>
        <dbReference type="EC" id="2.7.7.49"/>
    </reaction>
</comment>
<dbReference type="PROSITE" id="PS50878">
    <property type="entry name" value="RT_POL"/>
    <property type="match status" value="1"/>
</dbReference>
<evidence type="ECO:0000259" key="10">
    <source>
        <dbReference type="PROSITE" id="PS50878"/>
    </source>
</evidence>
<keyword evidence="6 11" id="KW-0695">RNA-directed DNA polymerase</keyword>
<evidence type="ECO:0000256" key="5">
    <source>
        <dbReference type="ARBA" id="ARBA00022842"/>
    </source>
</evidence>
<keyword evidence="12" id="KW-1185">Reference proteome</keyword>
<comment type="similarity">
    <text evidence="8">Belongs to the bacterial reverse transcriptase family.</text>
</comment>
<dbReference type="NCBIfam" id="NF038233">
    <property type="entry name" value="retron_St85_RT"/>
    <property type="match status" value="1"/>
</dbReference>
<evidence type="ECO:0000256" key="6">
    <source>
        <dbReference type="ARBA" id="ARBA00022918"/>
    </source>
</evidence>
<dbReference type="PRINTS" id="PR00866">
    <property type="entry name" value="RNADNAPOLMS"/>
</dbReference>
<evidence type="ECO:0000256" key="2">
    <source>
        <dbReference type="ARBA" id="ARBA00022679"/>
    </source>
</evidence>
<reference evidence="11 12" key="1">
    <citation type="journal article" date="2011" name="Int. J. Syst. Evol. Microbiol.">
        <title>Zhongshania antarctica gen. nov., sp. nov. and Zhongshania guokunii sp. nov., gammaproteobacteria respectively isolated from coastal attached (fast) ice and surface seawater of the Antarctic.</title>
        <authorList>
            <person name="Li H.J."/>
            <person name="Zhang X.Y."/>
            <person name="Chen C.X."/>
            <person name="Zhang Y.J."/>
            <person name="Gao Z.M."/>
            <person name="Yu Y."/>
            <person name="Chen X.L."/>
            <person name="Chen B."/>
            <person name="Zhang Y.Z."/>
        </authorList>
    </citation>
    <scope>NUCLEOTIDE SEQUENCE [LARGE SCALE GENOMIC DNA]</scope>
    <source>
        <strain evidence="11 12">R06B22</strain>
    </source>
</reference>
<evidence type="ECO:0000256" key="4">
    <source>
        <dbReference type="ARBA" id="ARBA00022723"/>
    </source>
</evidence>
<keyword evidence="3" id="KW-0548">Nucleotidyltransferase</keyword>
<dbReference type="InterPro" id="IPR000123">
    <property type="entry name" value="Reverse_transcriptase_msDNA"/>
</dbReference>
<dbReference type="GO" id="GO:0003964">
    <property type="term" value="F:RNA-directed DNA polymerase activity"/>
    <property type="evidence" value="ECO:0007669"/>
    <property type="project" value="UniProtKB-KW"/>
</dbReference>
<dbReference type="SUPFAM" id="SSF56672">
    <property type="entry name" value="DNA/RNA polymerases"/>
    <property type="match status" value="1"/>
</dbReference>
<keyword evidence="5" id="KW-0460">Magnesium</keyword>
<keyword evidence="7" id="KW-0051">Antiviral defense</keyword>
<organism evidence="11 12">
    <name type="scientific">Zhongshania arctica</name>
    <dbReference type="NCBI Taxonomy" id="3238302"/>
    <lineage>
        <taxon>Bacteria</taxon>
        <taxon>Pseudomonadati</taxon>
        <taxon>Pseudomonadota</taxon>
        <taxon>Gammaproteobacteria</taxon>
        <taxon>Cellvibrionales</taxon>
        <taxon>Spongiibacteraceae</taxon>
        <taxon>Zhongshania</taxon>
    </lineage>
</organism>
<dbReference type="InterPro" id="IPR051083">
    <property type="entry name" value="GrpII_Intron_Splice-Mob/Def"/>
</dbReference>
<dbReference type="InterPro" id="IPR043502">
    <property type="entry name" value="DNA/RNA_pol_sf"/>
</dbReference>
<name>A0ABV3TTX1_9GAMM</name>
<dbReference type="EC" id="2.7.7.49" evidence="1"/>
<comment type="caution">
    <text evidence="11">The sequence shown here is derived from an EMBL/GenBank/DDBJ whole genome shotgun (WGS) entry which is preliminary data.</text>
</comment>